<proteinExistence type="predicted"/>
<evidence type="ECO:0000313" key="3">
    <source>
        <dbReference type="Proteomes" id="UP000045706"/>
    </source>
</evidence>
<sequence length="265" mass="30153">MYSAQEISAFVLTMTSFVVRSLGHIIYTVPQTRSWLHSAAEGRGEFEPKVFAIELIHFTACVTAFSLHFDEHLLLLICTCAIVAGEGLFWDRLLQSTRWLWISAFSSLAYSAVVMLAAVFSRSPEIARTPVLVLFEINLLVTIIRTGLYLKLSYESDCRKRDGKERLRYWPILFKVVTLRKLDDNDGKSTILLGLHMTLKVVAASVGLAPSFQKPAFYFLELYRKESQARGIKKMRRRSVKDMTRGELPLLQISPLSRVSRMQIG</sequence>
<dbReference type="AlphaFoldDB" id="A0A0G4NEA7"/>
<dbReference type="EMBL" id="CVQI01034162">
    <property type="protein sequence ID" value="CRK44635.1"/>
    <property type="molecule type" value="Genomic_DNA"/>
</dbReference>
<keyword evidence="1" id="KW-0472">Membrane</keyword>
<reference evidence="3" key="1">
    <citation type="submission" date="2015-05" db="EMBL/GenBank/DDBJ databases">
        <authorList>
            <person name="Fogelqvist Johan"/>
        </authorList>
    </citation>
    <scope>NUCLEOTIDE SEQUENCE [LARGE SCALE GENOMIC DNA]</scope>
</reference>
<evidence type="ECO:0000256" key="1">
    <source>
        <dbReference type="SAM" id="Phobius"/>
    </source>
</evidence>
<dbReference type="Proteomes" id="UP000045706">
    <property type="component" value="Unassembled WGS sequence"/>
</dbReference>
<keyword evidence="1" id="KW-0812">Transmembrane</keyword>
<protein>
    <submittedName>
        <fullName evidence="2">Uncharacterized protein</fullName>
    </submittedName>
</protein>
<accession>A0A0G4NEA7</accession>
<keyword evidence="1" id="KW-1133">Transmembrane helix</keyword>
<evidence type="ECO:0000313" key="2">
    <source>
        <dbReference type="EMBL" id="CRK44635.1"/>
    </source>
</evidence>
<organism evidence="2 3">
    <name type="scientific">Verticillium longisporum</name>
    <name type="common">Verticillium dahliae var. longisporum</name>
    <dbReference type="NCBI Taxonomy" id="100787"/>
    <lineage>
        <taxon>Eukaryota</taxon>
        <taxon>Fungi</taxon>
        <taxon>Dikarya</taxon>
        <taxon>Ascomycota</taxon>
        <taxon>Pezizomycotina</taxon>
        <taxon>Sordariomycetes</taxon>
        <taxon>Hypocreomycetidae</taxon>
        <taxon>Glomerellales</taxon>
        <taxon>Plectosphaerellaceae</taxon>
        <taxon>Verticillium</taxon>
    </lineage>
</organism>
<feature type="transmembrane region" description="Helical" evidence="1">
    <location>
        <begin position="6"/>
        <end position="29"/>
    </location>
</feature>
<name>A0A0G4NEA7_VERLO</name>
<feature type="transmembrane region" description="Helical" evidence="1">
    <location>
        <begin position="99"/>
        <end position="120"/>
    </location>
</feature>
<feature type="transmembrane region" description="Helical" evidence="1">
    <location>
        <begin position="73"/>
        <end position="90"/>
    </location>
</feature>
<gene>
    <name evidence="2" type="ORF">BN1723_006228</name>
</gene>
<feature type="transmembrane region" description="Helical" evidence="1">
    <location>
        <begin position="132"/>
        <end position="152"/>
    </location>
</feature>